<reference evidence="1" key="1">
    <citation type="journal article" date="2014" name="Nat. Genet.">
        <title>The genome of the stress-tolerant wild tomato species Solanum pennellii.</title>
        <authorList>
            <person name="Bolger A."/>
            <person name="Scossa F."/>
            <person name="Bolger M.E."/>
            <person name="Lanz C."/>
            <person name="Maumus F."/>
            <person name="Tohge T."/>
            <person name="Quesneville H."/>
            <person name="Alseekh S."/>
            <person name="Sorensen I."/>
            <person name="Lichtenstein G."/>
            <person name="Fich E.A."/>
            <person name="Conte M."/>
            <person name="Keller H."/>
            <person name="Schneeberger K."/>
            <person name="Schwacke R."/>
            <person name="Ofner I."/>
            <person name="Vrebalov J."/>
            <person name="Xu Y."/>
            <person name="Osorio S."/>
            <person name="Aflitos S.A."/>
            <person name="Schijlen E."/>
            <person name="Jimenez-Gomez J.M."/>
            <person name="Ryngajllo M."/>
            <person name="Kimura S."/>
            <person name="Kumar R."/>
            <person name="Koenig D."/>
            <person name="Headland L.R."/>
            <person name="Maloof J.N."/>
            <person name="Sinha N."/>
            <person name="van Ham R.C."/>
            <person name="Lankhorst R.K."/>
            <person name="Mao L."/>
            <person name="Vogel A."/>
            <person name="Arsova B."/>
            <person name="Panstruga R."/>
            <person name="Fei Z."/>
            <person name="Rose J.K."/>
            <person name="Zamir D."/>
            <person name="Carrari F."/>
            <person name="Giovannoni J.J."/>
            <person name="Weigel D."/>
            <person name="Usadel B."/>
            <person name="Fernie A.R."/>
        </authorList>
    </citation>
    <scope>NUCLEOTIDE SEQUENCE [LARGE SCALE GENOMIC DNA]</scope>
    <source>
        <strain evidence="1">cv. LA0716</strain>
    </source>
</reference>
<accession>A0ABM1V4W6</accession>
<evidence type="ECO:0000313" key="1">
    <source>
        <dbReference type="Proteomes" id="UP000694930"/>
    </source>
</evidence>
<sequence length="120" mass="12797">MESEASSFESSETLAALVASTPLLEESWKVCGVADASVGCNFAVYRVGETAYVGFSGVKLGAGVDQSCRNLVPLPDELFSSLCVDGPDPAMVHAGLLHLFQSVYIDNLFRDQVSNIFMSI</sequence>
<dbReference type="PANTHER" id="PTHR47413">
    <property type="entry name" value="LIPASE-LIKE PAD4"/>
    <property type="match status" value="1"/>
</dbReference>
<gene>
    <name evidence="2" type="primary">LOC114076147</name>
</gene>
<dbReference type="RefSeq" id="XP_027770784.1">
    <property type="nucleotide sequence ID" value="XM_027914983.1"/>
</dbReference>
<dbReference type="Proteomes" id="UP000694930">
    <property type="component" value="Chromosome 2"/>
</dbReference>
<dbReference type="PANTHER" id="PTHR47413:SF2">
    <property type="entry name" value="LIPASE-LIKE PAD4"/>
    <property type="match status" value="1"/>
</dbReference>
<proteinExistence type="predicted"/>
<dbReference type="GeneID" id="114076147"/>
<keyword evidence="1" id="KW-1185">Reference proteome</keyword>
<protein>
    <submittedName>
        <fullName evidence="2">Lipase-like PAD4</fullName>
    </submittedName>
</protein>
<reference evidence="2" key="2">
    <citation type="submission" date="2025-08" db="UniProtKB">
        <authorList>
            <consortium name="RefSeq"/>
        </authorList>
    </citation>
    <scope>IDENTIFICATION</scope>
</reference>
<organism evidence="1 2">
    <name type="scientific">Solanum pennellii</name>
    <name type="common">Tomato</name>
    <name type="synonym">Lycopersicon pennellii</name>
    <dbReference type="NCBI Taxonomy" id="28526"/>
    <lineage>
        <taxon>Eukaryota</taxon>
        <taxon>Viridiplantae</taxon>
        <taxon>Streptophyta</taxon>
        <taxon>Embryophyta</taxon>
        <taxon>Tracheophyta</taxon>
        <taxon>Spermatophyta</taxon>
        <taxon>Magnoliopsida</taxon>
        <taxon>eudicotyledons</taxon>
        <taxon>Gunneridae</taxon>
        <taxon>Pentapetalae</taxon>
        <taxon>asterids</taxon>
        <taxon>lamiids</taxon>
        <taxon>Solanales</taxon>
        <taxon>Solanaceae</taxon>
        <taxon>Solanoideae</taxon>
        <taxon>Solaneae</taxon>
        <taxon>Solanum</taxon>
        <taxon>Solanum subgen. Lycopersicon</taxon>
    </lineage>
</organism>
<name>A0ABM1V4W6_SOLPN</name>
<evidence type="ECO:0000313" key="2">
    <source>
        <dbReference type="RefSeq" id="XP_027770784.1"/>
    </source>
</evidence>